<dbReference type="SUPFAM" id="SSF53323">
    <property type="entry name" value="Pyruvate-ferredoxin oxidoreductase, PFOR, domain III"/>
    <property type="match status" value="1"/>
</dbReference>
<dbReference type="Pfam" id="PF20169">
    <property type="entry name" value="DUF6537"/>
    <property type="match status" value="1"/>
</dbReference>
<dbReference type="InterPro" id="IPR019752">
    <property type="entry name" value="Pyrv/ketoisovalerate_OxRed_cat"/>
</dbReference>
<reference evidence="3 4" key="1">
    <citation type="submission" date="2023-10" db="EMBL/GenBank/DDBJ databases">
        <title>Noviherbaspirillum sp. CPCC 100848 genome assembly.</title>
        <authorList>
            <person name="Li X.Y."/>
            <person name="Fang X.M."/>
        </authorList>
    </citation>
    <scope>NUCLEOTIDE SEQUENCE [LARGE SCALE GENOMIC DNA]</scope>
    <source>
        <strain evidence="3 4">CPCC 100848</strain>
    </source>
</reference>
<dbReference type="Gene3D" id="3.40.920.10">
    <property type="entry name" value="Pyruvate-ferredoxin oxidoreductase, PFOR, domain III"/>
    <property type="match status" value="1"/>
</dbReference>
<keyword evidence="1" id="KW-0560">Oxidoreductase</keyword>
<dbReference type="Pfam" id="PF01558">
    <property type="entry name" value="POR"/>
    <property type="match status" value="1"/>
</dbReference>
<dbReference type="InterPro" id="IPR029061">
    <property type="entry name" value="THDP-binding"/>
</dbReference>
<accession>A0ABU6JBA1</accession>
<dbReference type="InterPro" id="IPR002869">
    <property type="entry name" value="Pyrv_flavodox_OxRed_cen"/>
</dbReference>
<dbReference type="CDD" id="cd07034">
    <property type="entry name" value="TPP_PYR_PFOR_IOR-alpha_like"/>
    <property type="match status" value="1"/>
</dbReference>
<dbReference type="InterPro" id="IPR051457">
    <property type="entry name" value="2-oxoacid:Fd_oxidoreductase"/>
</dbReference>
<protein>
    <submittedName>
        <fullName evidence="3">Indolepyruvate ferredoxin oxidoreductase family protein</fullName>
    </submittedName>
</protein>
<feature type="domain" description="4Fe-4S ferredoxin-type" evidence="2">
    <location>
        <begin position="612"/>
        <end position="644"/>
    </location>
</feature>
<evidence type="ECO:0000256" key="1">
    <source>
        <dbReference type="ARBA" id="ARBA00023002"/>
    </source>
</evidence>
<dbReference type="PANTHER" id="PTHR48084:SF3">
    <property type="entry name" value="SUBUNIT OF PYRUVATE:FLAVODOXIN OXIDOREDUCTASE"/>
    <property type="match status" value="1"/>
</dbReference>
<keyword evidence="4" id="KW-1185">Reference proteome</keyword>
<dbReference type="Proteomes" id="UP001352263">
    <property type="component" value="Unassembled WGS sequence"/>
</dbReference>
<sequence length="1157" mass="126591">MNSTFLSGTEVLIQMLLAQRRLDSVQGIRSAGFVSGYRGSPLSGFDQELWRHKAALDDASIRFLPAVNEDLAATAVLGTQRIGTDPDALYEGVFALWYGKGPGVDRSGDALKHGNAYGASAKGGVLVVAGDDHNCVSSSMPHQSDQAFMAWSMPVLHPASVAEYIEFGLYGWALSRYSGTWVGFKAISETVESSASVSTAIPDPFSVPGDHHYPATGVHYRWPDLPSPAIEERLHAKLDAVAAFARANSIDKRIVPAPHGTIGIVTCGKAHFDAMEALQLLGLDEAALEASGVRLYKIGLTYPIELERLTAFVHGLKSVLIIEEKGPVLEQQIKHALFNREQLERPVIIGKSDEHGKPFIPATGQLGPSMLAPLIAGWLEQHLPGRQFASSLKALNKQHADRKAPAVRRTPYFCSGCPHNISTVVPEGSRAQAGIGCHFMAAWMDRKTTGLTQMGGEGADWVGQSLFTKTPHVFQNLGDGTYFHSGFLALRQAVAARTNITYKILYNDAVAMTGGQPIDGRLTVPQIARQVADEGVGTIAIVTDETERYAERSDLPTGATVHHRLELDAVQRKLRAIPGVTVLIYDQVCATEKRRRQKEERRKSPGSAPPARSVVINPEVCEGCGDCGVQSNCVSIQPLETEFGRKRTIDQSGCNKDFSCTEGYCPSFVTVVGGMRKNLAARAIDTDRLQALLQHAEPSRAQALDPAHSARSARSAFKHNIVIAGIGGTGIVTVGSVIAKAAHMEGYVVSTLNFKGFAQKGGAVLNHIRLIRDRSQMTQPRIDAEQADTVIVSDLVVGASDGALLTMRQGHTQVIGSGSEIATASFTRNPDAVIDKPSLLARIEHAAGSGRVELFDAQHLAMQAFGDAIFANMMLTGFAWQRGGIPVSVESISKAIDMHPAAEQNRKAFLLGRLIAVDESAARTLVGERTATVQVFRKTPLKDVMRKRADILTRYQNAAYADSYLQWVSRIEQAERRILDEGKSLRLTESVARNLFKLMAYKDEYEVARLFTDGQFDEYLRTQFDGEFTLQFHFAPPMLNLFRKHHSRKVRLGSWMAGALKLLAQFKFLRGTVLDPFGYSGERRMERRLISEYEDLLKAFEARLCKDNMELAIELSALPEKIRGFGAIKSRAADEAGRRREKLMQGFYDTFPEQGIA</sequence>
<dbReference type="CDD" id="cd02008">
    <property type="entry name" value="TPP_IOR_alpha"/>
    <property type="match status" value="1"/>
</dbReference>
<evidence type="ECO:0000259" key="2">
    <source>
        <dbReference type="PROSITE" id="PS51379"/>
    </source>
</evidence>
<dbReference type="Gene3D" id="3.40.50.970">
    <property type="match status" value="1"/>
</dbReference>
<dbReference type="PANTHER" id="PTHR48084">
    <property type="entry name" value="2-OXOGLUTARATE OXIDOREDUCTASE SUBUNIT KORB-RELATED"/>
    <property type="match status" value="1"/>
</dbReference>
<comment type="caution">
    <text evidence="3">The sequence shown here is derived from an EMBL/GenBank/DDBJ whole genome shotgun (WGS) entry which is preliminary data.</text>
</comment>
<dbReference type="PROSITE" id="PS51379">
    <property type="entry name" value="4FE4S_FER_2"/>
    <property type="match status" value="1"/>
</dbReference>
<evidence type="ECO:0000313" key="3">
    <source>
        <dbReference type="EMBL" id="MEC4720708.1"/>
    </source>
</evidence>
<gene>
    <name evidence="3" type="ORF">RY831_16210</name>
</gene>
<proteinExistence type="predicted"/>
<organism evidence="3 4">
    <name type="scientific">Noviherbaspirillum album</name>
    <dbReference type="NCBI Taxonomy" id="3080276"/>
    <lineage>
        <taxon>Bacteria</taxon>
        <taxon>Pseudomonadati</taxon>
        <taxon>Pseudomonadota</taxon>
        <taxon>Betaproteobacteria</taxon>
        <taxon>Burkholderiales</taxon>
        <taxon>Oxalobacteraceae</taxon>
        <taxon>Noviherbaspirillum</taxon>
    </lineage>
</organism>
<dbReference type="InterPro" id="IPR046667">
    <property type="entry name" value="DUF6537"/>
</dbReference>
<dbReference type="NCBIfam" id="NF009588">
    <property type="entry name" value="PRK13029.1"/>
    <property type="match status" value="1"/>
</dbReference>
<dbReference type="InterPro" id="IPR011766">
    <property type="entry name" value="TPP_enzyme_TPP-bd"/>
</dbReference>
<dbReference type="Pfam" id="PF02775">
    <property type="entry name" value="TPP_enzyme_C"/>
    <property type="match status" value="1"/>
</dbReference>
<dbReference type="EMBL" id="JAWIIV010000013">
    <property type="protein sequence ID" value="MEC4720708.1"/>
    <property type="molecule type" value="Genomic_DNA"/>
</dbReference>
<evidence type="ECO:0000313" key="4">
    <source>
        <dbReference type="Proteomes" id="UP001352263"/>
    </source>
</evidence>
<dbReference type="SUPFAM" id="SSF52518">
    <property type="entry name" value="Thiamin diphosphate-binding fold (THDP-binding)"/>
    <property type="match status" value="2"/>
</dbReference>
<dbReference type="InterPro" id="IPR017896">
    <property type="entry name" value="4Fe4S_Fe-S-bd"/>
</dbReference>
<dbReference type="NCBIfam" id="NF009589">
    <property type="entry name" value="PRK13030.1"/>
    <property type="match status" value="1"/>
</dbReference>
<dbReference type="RefSeq" id="WP_326507424.1">
    <property type="nucleotide sequence ID" value="NZ_JAWIIV010000013.1"/>
</dbReference>
<dbReference type="InterPro" id="IPR002880">
    <property type="entry name" value="Pyrv_Fd/Flavodoxin_OxRdtase_N"/>
</dbReference>
<name>A0ABU6JBA1_9BURK</name>